<geneLocation type="plasmid" evidence="1">
    <name>pRGRH0058</name>
</geneLocation>
<reference evidence="1" key="2">
    <citation type="submission" date="2015-07" db="EMBL/GenBank/DDBJ databases">
        <title>Plasmids, circular viruses and viroids from rat gut.</title>
        <authorList>
            <person name="Jorgensen T.J."/>
            <person name="Hansen M.A."/>
            <person name="Xu Z."/>
            <person name="Tabak M.A."/>
            <person name="Sorensen S.J."/>
            <person name="Hansen L.H."/>
        </authorList>
    </citation>
    <scope>NUCLEOTIDE SEQUENCE</scope>
    <source>
        <plasmid evidence="1">pRGRH0058</plasmid>
    </source>
</reference>
<protein>
    <recommendedName>
        <fullName evidence="2">Primase C-terminal 1 domain-containing protein</fullName>
    </recommendedName>
</protein>
<dbReference type="EMBL" id="LN852749">
    <property type="protein sequence ID" value="CRY93744.1"/>
    <property type="molecule type" value="Genomic_DNA"/>
</dbReference>
<evidence type="ECO:0008006" key="2">
    <source>
        <dbReference type="Google" id="ProtNLM"/>
    </source>
</evidence>
<accession>A0A0H5PX42</accession>
<dbReference type="AlphaFoldDB" id="A0A0H5PX42"/>
<keyword evidence="1" id="KW-0614">Plasmid</keyword>
<proteinExistence type="predicted"/>
<evidence type="ECO:0000313" key="1">
    <source>
        <dbReference type="EMBL" id="CRY93744.1"/>
    </source>
</evidence>
<reference evidence="1" key="1">
    <citation type="submission" date="2015-06" db="EMBL/GenBank/DDBJ databases">
        <authorList>
            <person name="Joergensen T."/>
        </authorList>
    </citation>
    <scope>NUCLEOTIDE SEQUENCE</scope>
    <source>
        <plasmid evidence="1">pRGRH0058</plasmid>
    </source>
</reference>
<organism evidence="1">
    <name type="scientific">uncultured prokaryote</name>
    <dbReference type="NCBI Taxonomy" id="198431"/>
    <lineage>
        <taxon>unclassified sequences</taxon>
        <taxon>environmental samples</taxon>
    </lineage>
</organism>
<name>A0A0H5PX42_9ZZZZ</name>
<sequence>MSKYEEKEAWFLEQTKSNYWKFSAASAAEFYRDLFPEGTFEERVGHKFDYEKTNRGNGFIVYTVGEGEKERKHTRMVFDDLAELYELLDNPCAFMSPCSYFGRHRTAKNARYLYALAFDLDEVGREQIHLFFDFHVYQKHYPKPTYVVNSGGGVHLYYFFKEPIPMIPKNQKALKILKYELTARMWNEDTSELKEVQYQGLNQGFRLVGSKTKHGETVTCWKTGERVTVEELAEYIPKKNKADLGVLFRMWNSTMPLEEAKEKYPEWYEQRIVMGRKKMSWTNSVKLYEWWKRQAEKASYHHRYWYVFSLVVYAAKCGVPFEQVKQDAFELKDFLNNLNPENPFTDEDILAALKAYDEEHKSFTRDEISKVTAIPIEKNKRNGRSQEKHLQGARAIRDINNENWREGNGRPSCSVTVFNFLTANPEATYQEFCEITGLKKSVFYKYKKEWQQKQDEEYKAYRNRFAFASIFDGCVKDANTGEPVNLAELITGIKAPTEPPKLEDYFPK</sequence>